<evidence type="ECO:0000256" key="1">
    <source>
        <dbReference type="SAM" id="SignalP"/>
    </source>
</evidence>
<dbReference type="SUPFAM" id="SSF52833">
    <property type="entry name" value="Thioredoxin-like"/>
    <property type="match status" value="1"/>
</dbReference>
<evidence type="ECO:0000313" key="2">
    <source>
        <dbReference type="EMBL" id="AOO79805.1"/>
    </source>
</evidence>
<dbReference type="Proteomes" id="UP000094969">
    <property type="component" value="Chromosome"/>
</dbReference>
<reference evidence="2 3" key="1">
    <citation type="journal article" date="2015" name="Antonie Van Leeuwenhoek">
        <title>Bosea vaviloviae sp. nov., a new species of slow-growing rhizobia isolated from nodules of the relict species Vavilovia formosa (Stev.) Fed.</title>
        <authorList>
            <person name="Safronova V.I."/>
            <person name="Kuznetsova I.G."/>
            <person name="Sazanova A.L."/>
            <person name="Kimeklis A.K."/>
            <person name="Belimov A.A."/>
            <person name="Andronov E.E."/>
            <person name="Pinaev A.G."/>
            <person name="Chizhevskaya E.P."/>
            <person name="Pukhaev A.R."/>
            <person name="Popov K.P."/>
            <person name="Willems A."/>
            <person name="Tikhonovich I.A."/>
        </authorList>
    </citation>
    <scope>NUCLEOTIDE SEQUENCE [LARGE SCALE GENOMIC DNA]</scope>
    <source>
        <strain evidence="2 3">Vaf18</strain>
    </source>
</reference>
<dbReference type="PANTHER" id="PTHR36057">
    <property type="match status" value="1"/>
</dbReference>
<dbReference type="Gene3D" id="3.40.30.10">
    <property type="entry name" value="Glutaredoxin"/>
    <property type="match status" value="1"/>
</dbReference>
<dbReference type="EMBL" id="CP017147">
    <property type="protein sequence ID" value="AOO79805.1"/>
    <property type="molecule type" value="Genomic_DNA"/>
</dbReference>
<protein>
    <recommendedName>
        <fullName evidence="4">DUF1223 domain-containing protein</fullName>
    </recommendedName>
</protein>
<name>A0A1D7TXG2_9HYPH</name>
<keyword evidence="1" id="KW-0732">Signal</keyword>
<sequence>MTLRARLLPVSIAALLLGGATAHAQAPAVQPKAVVELFTSQGCSSCPPADALLREIAKDPAVIALTLPVTYWDYLGWKDTLGQDVFTKRQKFYAKARGDGQVYTPQAVINGASHIVGSDKTEIERMLREQAPSALPVKLSIQEDGTTLRIKIAASASPGDRPAGVWILPVAKLVTVPITRGENEGRTITYANVVRAMVRVGEWDGGETTLTAPLTTTRAADSDSYIVVVQAETLGKYGMMPAAMLGAARSTR</sequence>
<keyword evidence="3" id="KW-1185">Reference proteome</keyword>
<dbReference type="RefSeq" id="WP_069689027.1">
    <property type="nucleotide sequence ID" value="NZ_CP017147.1"/>
</dbReference>
<dbReference type="InterPro" id="IPR036249">
    <property type="entry name" value="Thioredoxin-like_sf"/>
</dbReference>
<dbReference type="Pfam" id="PF06764">
    <property type="entry name" value="DUF1223"/>
    <property type="match status" value="1"/>
</dbReference>
<dbReference type="AlphaFoldDB" id="A0A1D7TXG2"/>
<gene>
    <name evidence="2" type="ORF">BHK69_04335</name>
</gene>
<organism evidence="2 3">
    <name type="scientific">Bosea vaviloviae</name>
    <dbReference type="NCBI Taxonomy" id="1526658"/>
    <lineage>
        <taxon>Bacteria</taxon>
        <taxon>Pseudomonadati</taxon>
        <taxon>Pseudomonadota</taxon>
        <taxon>Alphaproteobacteria</taxon>
        <taxon>Hyphomicrobiales</taxon>
        <taxon>Boseaceae</taxon>
        <taxon>Bosea</taxon>
    </lineage>
</organism>
<dbReference type="OrthoDB" id="9808254at2"/>
<dbReference type="STRING" id="1526658.BHK69_04335"/>
<proteinExistence type="predicted"/>
<evidence type="ECO:0000313" key="3">
    <source>
        <dbReference type="Proteomes" id="UP000094969"/>
    </source>
</evidence>
<evidence type="ECO:0008006" key="4">
    <source>
        <dbReference type="Google" id="ProtNLM"/>
    </source>
</evidence>
<accession>A0A1D7TXG2</accession>
<dbReference type="KEGG" id="bvv:BHK69_04335"/>
<feature type="chain" id="PRO_5009099692" description="DUF1223 domain-containing protein" evidence="1">
    <location>
        <begin position="25"/>
        <end position="252"/>
    </location>
</feature>
<dbReference type="InterPro" id="IPR010634">
    <property type="entry name" value="DUF1223"/>
</dbReference>
<feature type="signal peptide" evidence="1">
    <location>
        <begin position="1"/>
        <end position="24"/>
    </location>
</feature>
<dbReference type="PANTHER" id="PTHR36057:SF1">
    <property type="entry name" value="LIPOPROTEIN LIPID ATTACHMENT SITE-LIKE PROTEIN, PUTATIVE (DUF1223)-RELATED"/>
    <property type="match status" value="1"/>
</dbReference>